<dbReference type="SUPFAM" id="SSF52833">
    <property type="entry name" value="Thioredoxin-like"/>
    <property type="match status" value="1"/>
</dbReference>
<feature type="region of interest" description="Disordered" evidence="1">
    <location>
        <begin position="73"/>
        <end position="95"/>
    </location>
</feature>
<dbReference type="AlphaFoldDB" id="A0AAP4BQK4"/>
<dbReference type="InterPro" id="IPR036249">
    <property type="entry name" value="Thioredoxin-like_sf"/>
</dbReference>
<evidence type="ECO:0000313" key="3">
    <source>
        <dbReference type="EMBL" id="MDK4307554.1"/>
    </source>
</evidence>
<name>A0AAP4BQK4_9CORY</name>
<reference evidence="3" key="1">
    <citation type="submission" date="2023-05" db="EMBL/GenBank/DDBJ databases">
        <title>Metabolic capabilities are highly conserved among human nasal-associated Corynebacterium species in pangenomic analyses.</title>
        <authorList>
            <person name="Tran T.H."/>
            <person name="Roberts A.Q."/>
            <person name="Escapa I.F."/>
            <person name="Gao W."/>
            <person name="Conlan S."/>
            <person name="Kong H."/>
            <person name="Segre J.A."/>
            <person name="Kelly M.S."/>
            <person name="Lemon K.P."/>
        </authorList>
    </citation>
    <scope>NUCLEOTIDE SEQUENCE</scope>
    <source>
        <strain evidence="3">KPL2773</strain>
    </source>
</reference>
<organism evidence="3 4">
    <name type="scientific">Corynebacterium pseudodiphtheriticum</name>
    <dbReference type="NCBI Taxonomy" id="37637"/>
    <lineage>
        <taxon>Bacteria</taxon>
        <taxon>Bacillati</taxon>
        <taxon>Actinomycetota</taxon>
        <taxon>Actinomycetes</taxon>
        <taxon>Mycobacteriales</taxon>
        <taxon>Corynebacteriaceae</taxon>
        <taxon>Corynebacterium</taxon>
    </lineage>
</organism>
<evidence type="ECO:0000313" key="4">
    <source>
        <dbReference type="Proteomes" id="UP001224412"/>
    </source>
</evidence>
<proteinExistence type="predicted"/>
<dbReference type="RefSeq" id="WP_284588765.1">
    <property type="nucleotide sequence ID" value="NZ_JASNUC010000002.1"/>
</dbReference>
<protein>
    <submittedName>
        <fullName evidence="3">Glutaredoxin domain-containing protein</fullName>
    </submittedName>
</protein>
<dbReference type="Pfam" id="PF00462">
    <property type="entry name" value="Glutaredoxin"/>
    <property type="match status" value="1"/>
</dbReference>
<evidence type="ECO:0000256" key="1">
    <source>
        <dbReference type="SAM" id="MobiDB-lite"/>
    </source>
</evidence>
<sequence>MSDVQIPETSHEVTIFAASWCPFCRKLIGDLEANGTPFAVIDPDSEEGQAKNANPWIESVNDGNRIIPTVLFSDGSSMTNPPASDVAKKLQELQG</sequence>
<feature type="compositionally biased region" description="Basic and acidic residues" evidence="1">
    <location>
        <begin position="86"/>
        <end position="95"/>
    </location>
</feature>
<comment type="caution">
    <text evidence="3">The sequence shown here is derived from an EMBL/GenBank/DDBJ whole genome shotgun (WGS) entry which is preliminary data.</text>
</comment>
<feature type="domain" description="Glutaredoxin" evidence="2">
    <location>
        <begin position="13"/>
        <end position="70"/>
    </location>
</feature>
<dbReference type="InterPro" id="IPR002109">
    <property type="entry name" value="Glutaredoxin"/>
</dbReference>
<gene>
    <name evidence="3" type="ORF">QPX42_08380</name>
</gene>
<dbReference type="Gene3D" id="3.40.30.10">
    <property type="entry name" value="Glutaredoxin"/>
    <property type="match status" value="1"/>
</dbReference>
<accession>A0AAP4BQK4</accession>
<evidence type="ECO:0000259" key="2">
    <source>
        <dbReference type="Pfam" id="PF00462"/>
    </source>
</evidence>
<dbReference type="EMBL" id="JASNVH010000012">
    <property type="protein sequence ID" value="MDK4307554.1"/>
    <property type="molecule type" value="Genomic_DNA"/>
</dbReference>
<dbReference type="Proteomes" id="UP001224412">
    <property type="component" value="Unassembled WGS sequence"/>
</dbReference>